<dbReference type="Proteomes" id="UP001230188">
    <property type="component" value="Unassembled WGS sequence"/>
</dbReference>
<organism evidence="1 2">
    <name type="scientific">Chrysophaeum taylorii</name>
    <dbReference type="NCBI Taxonomy" id="2483200"/>
    <lineage>
        <taxon>Eukaryota</taxon>
        <taxon>Sar</taxon>
        <taxon>Stramenopiles</taxon>
        <taxon>Ochrophyta</taxon>
        <taxon>Pelagophyceae</taxon>
        <taxon>Pelagomonadales</taxon>
        <taxon>Pelagomonadaceae</taxon>
        <taxon>Chrysophaeum</taxon>
    </lineage>
</organism>
<reference evidence="1" key="1">
    <citation type="submission" date="2023-01" db="EMBL/GenBank/DDBJ databases">
        <title>Metagenome sequencing of chrysophaentin producing Chrysophaeum taylorii.</title>
        <authorList>
            <person name="Davison J."/>
            <person name="Bewley C."/>
        </authorList>
    </citation>
    <scope>NUCLEOTIDE SEQUENCE</scope>
    <source>
        <strain evidence="1">NIES-1699</strain>
    </source>
</reference>
<proteinExistence type="predicted"/>
<evidence type="ECO:0008006" key="3">
    <source>
        <dbReference type="Google" id="ProtNLM"/>
    </source>
</evidence>
<dbReference type="PANTHER" id="PTHR10285">
    <property type="entry name" value="URIDINE KINASE"/>
    <property type="match status" value="1"/>
</dbReference>
<accession>A0AAD7UL67</accession>
<dbReference type="EMBL" id="JAQMWT010000077">
    <property type="protein sequence ID" value="KAJ8611322.1"/>
    <property type="molecule type" value="Genomic_DNA"/>
</dbReference>
<gene>
    <name evidence="1" type="ORF">CTAYLR_006614</name>
</gene>
<dbReference type="Gene3D" id="3.40.50.300">
    <property type="entry name" value="P-loop containing nucleotide triphosphate hydrolases"/>
    <property type="match status" value="1"/>
</dbReference>
<sequence length="218" mass="23972">MSKLPFVLGVAGASGSGKSTLASSLERRLKADGLRCVLLREDPRFFKQLSSPSYATRDPQSEEPSHVDWGATEAHARAHLDDDGGGGGVADLIIVEHFLLASPNGGAKHLLPLCDVLLYLDVGADDQARLLCRERRVARSVRRPREVDDLRTYYDRVVWPAFLRNTRDPVTQLAPDARPTVVALDGTRPFHDVLADAIRLVRARVGPRRLLSPPLLES</sequence>
<dbReference type="SUPFAM" id="SSF52540">
    <property type="entry name" value="P-loop containing nucleoside triphosphate hydrolases"/>
    <property type="match status" value="1"/>
</dbReference>
<evidence type="ECO:0000313" key="1">
    <source>
        <dbReference type="EMBL" id="KAJ8611322.1"/>
    </source>
</evidence>
<keyword evidence="2" id="KW-1185">Reference proteome</keyword>
<dbReference type="InterPro" id="IPR027417">
    <property type="entry name" value="P-loop_NTPase"/>
</dbReference>
<evidence type="ECO:0000313" key="2">
    <source>
        <dbReference type="Proteomes" id="UP001230188"/>
    </source>
</evidence>
<comment type="caution">
    <text evidence="1">The sequence shown here is derived from an EMBL/GenBank/DDBJ whole genome shotgun (WGS) entry which is preliminary data.</text>
</comment>
<protein>
    <recommendedName>
        <fullName evidence="3">Uridine/cytidine kinase</fullName>
    </recommendedName>
</protein>
<name>A0AAD7UL67_9STRA</name>
<dbReference type="AlphaFoldDB" id="A0AAD7UL67"/>